<dbReference type="Pfam" id="PF00026">
    <property type="entry name" value="Asp"/>
    <property type="match status" value="1"/>
</dbReference>
<sequence length="106" mass="11327">MVKFCGKISFLNHLQSFFAGTSWIGAPQAVVNGIVKVTGAKYDAVNGVYTVPCTTYQNSSALPDMIFTIGGQKYSIPQIEYILDLNLGNGQCVITAFSMDGGLDPP</sequence>
<dbReference type="InterPro" id="IPR033121">
    <property type="entry name" value="PEPTIDASE_A1"/>
</dbReference>
<dbReference type="SUPFAM" id="SSF50630">
    <property type="entry name" value="Acid proteases"/>
    <property type="match status" value="1"/>
</dbReference>
<evidence type="ECO:0000259" key="2">
    <source>
        <dbReference type="PROSITE" id="PS51767"/>
    </source>
</evidence>
<accession>A0A914ZAZ0</accession>
<evidence type="ECO:0000313" key="4">
    <source>
        <dbReference type="WBParaSite" id="PSU_v2.g9829.t1"/>
    </source>
</evidence>
<comment type="similarity">
    <text evidence="1">Belongs to the peptidase A1 family.</text>
</comment>
<dbReference type="GO" id="GO:0006508">
    <property type="term" value="P:proteolysis"/>
    <property type="evidence" value="ECO:0007669"/>
    <property type="project" value="InterPro"/>
</dbReference>
<dbReference type="PANTHER" id="PTHR47966:SF8">
    <property type="entry name" value="ASPARTIC PROTEASE 1-RELATED"/>
    <property type="match status" value="1"/>
</dbReference>
<name>A0A914ZAZ0_9BILA</name>
<dbReference type="PROSITE" id="PS51767">
    <property type="entry name" value="PEPTIDASE_A1"/>
    <property type="match status" value="1"/>
</dbReference>
<dbReference type="AlphaFoldDB" id="A0A914ZAZ0"/>
<dbReference type="InterPro" id="IPR001461">
    <property type="entry name" value="Aspartic_peptidase_A1"/>
</dbReference>
<reference evidence="4" key="1">
    <citation type="submission" date="2022-11" db="UniProtKB">
        <authorList>
            <consortium name="WormBaseParasite"/>
        </authorList>
    </citation>
    <scope>IDENTIFICATION</scope>
</reference>
<dbReference type="GO" id="GO:0004190">
    <property type="term" value="F:aspartic-type endopeptidase activity"/>
    <property type="evidence" value="ECO:0007669"/>
    <property type="project" value="InterPro"/>
</dbReference>
<dbReference type="InterPro" id="IPR021109">
    <property type="entry name" value="Peptidase_aspartic_dom_sf"/>
</dbReference>
<dbReference type="WBParaSite" id="PSU_v2.g9829.t1">
    <property type="protein sequence ID" value="PSU_v2.g9829.t1"/>
    <property type="gene ID" value="PSU_v2.g9829"/>
</dbReference>
<evidence type="ECO:0000256" key="1">
    <source>
        <dbReference type="ARBA" id="ARBA00007447"/>
    </source>
</evidence>
<dbReference type="Proteomes" id="UP000887577">
    <property type="component" value="Unplaced"/>
</dbReference>
<evidence type="ECO:0000313" key="3">
    <source>
        <dbReference type="Proteomes" id="UP000887577"/>
    </source>
</evidence>
<organism evidence="3 4">
    <name type="scientific">Panagrolaimus superbus</name>
    <dbReference type="NCBI Taxonomy" id="310955"/>
    <lineage>
        <taxon>Eukaryota</taxon>
        <taxon>Metazoa</taxon>
        <taxon>Ecdysozoa</taxon>
        <taxon>Nematoda</taxon>
        <taxon>Chromadorea</taxon>
        <taxon>Rhabditida</taxon>
        <taxon>Tylenchina</taxon>
        <taxon>Panagrolaimomorpha</taxon>
        <taxon>Panagrolaimoidea</taxon>
        <taxon>Panagrolaimidae</taxon>
        <taxon>Panagrolaimus</taxon>
    </lineage>
</organism>
<dbReference type="PANTHER" id="PTHR47966">
    <property type="entry name" value="BETA-SITE APP-CLEAVING ENZYME, ISOFORM A-RELATED"/>
    <property type="match status" value="1"/>
</dbReference>
<keyword evidence="3" id="KW-1185">Reference proteome</keyword>
<proteinExistence type="inferred from homology"/>
<dbReference type="Gene3D" id="2.40.70.10">
    <property type="entry name" value="Acid Proteases"/>
    <property type="match status" value="1"/>
</dbReference>
<dbReference type="GO" id="GO:0005764">
    <property type="term" value="C:lysosome"/>
    <property type="evidence" value="ECO:0007669"/>
    <property type="project" value="TreeGrafter"/>
</dbReference>
<protein>
    <submittedName>
        <fullName evidence="4">Peptidase A1 domain-containing protein</fullName>
    </submittedName>
</protein>
<feature type="domain" description="Peptidase A1" evidence="2">
    <location>
        <begin position="1"/>
        <end position="106"/>
    </location>
</feature>